<feature type="region of interest" description="Disordered" evidence="1">
    <location>
        <begin position="1"/>
        <end position="134"/>
    </location>
</feature>
<keyword evidence="3" id="KW-1185">Reference proteome</keyword>
<evidence type="ECO:0000256" key="1">
    <source>
        <dbReference type="SAM" id="MobiDB-lite"/>
    </source>
</evidence>
<dbReference type="AlphaFoldDB" id="A0A4Q1BDZ2"/>
<reference evidence="2 3" key="1">
    <citation type="submission" date="2016-06" db="EMBL/GenBank/DDBJ databases">
        <title>Evolution of pathogenesis and genome organization in the Tremellales.</title>
        <authorList>
            <person name="Cuomo C."/>
            <person name="Litvintseva A."/>
            <person name="Heitman J."/>
            <person name="Chen Y."/>
            <person name="Sun S."/>
            <person name="Springer D."/>
            <person name="Dromer F."/>
            <person name="Young S."/>
            <person name="Zeng Q."/>
            <person name="Chapman S."/>
            <person name="Gujja S."/>
            <person name="Saif S."/>
            <person name="Birren B."/>
        </authorList>
    </citation>
    <scope>NUCLEOTIDE SEQUENCE [LARGE SCALE GENOMIC DNA]</scope>
    <source>
        <strain evidence="2 3">ATCC 28783</strain>
    </source>
</reference>
<evidence type="ECO:0000313" key="2">
    <source>
        <dbReference type="EMBL" id="RXK36144.1"/>
    </source>
</evidence>
<organism evidence="2 3">
    <name type="scientific">Tremella mesenterica</name>
    <name type="common">Jelly fungus</name>
    <dbReference type="NCBI Taxonomy" id="5217"/>
    <lineage>
        <taxon>Eukaryota</taxon>
        <taxon>Fungi</taxon>
        <taxon>Dikarya</taxon>
        <taxon>Basidiomycota</taxon>
        <taxon>Agaricomycotina</taxon>
        <taxon>Tremellomycetes</taxon>
        <taxon>Tremellales</taxon>
        <taxon>Tremellaceae</taxon>
        <taxon>Tremella</taxon>
    </lineage>
</organism>
<protein>
    <submittedName>
        <fullName evidence="2">Uncharacterized protein</fullName>
    </submittedName>
</protein>
<sequence length="174" mass="19556">MALTEQDARNSDEEYEGETDEGDDYEEAPNPVAQEPEFGEGANASAEVVDDAEGDAEEDGGEDEDEDEDEDEFDEEGVEEEYSDEEDDEEDEEDEDADEQPNHQQILANFYKDKDEDVERSESEEDDEYEIDEDEVKVVEEKKVQVPLAVPGEKRKADTSVEDVGVTDKKAKAA</sequence>
<feature type="compositionally biased region" description="Basic and acidic residues" evidence="1">
    <location>
        <begin position="1"/>
        <end position="12"/>
    </location>
</feature>
<feature type="region of interest" description="Disordered" evidence="1">
    <location>
        <begin position="150"/>
        <end position="174"/>
    </location>
</feature>
<gene>
    <name evidence="2" type="ORF">M231_06586</name>
</gene>
<evidence type="ECO:0000313" key="3">
    <source>
        <dbReference type="Proteomes" id="UP000289152"/>
    </source>
</evidence>
<feature type="compositionally biased region" description="Basic and acidic residues" evidence="1">
    <location>
        <begin position="111"/>
        <end position="121"/>
    </location>
</feature>
<feature type="compositionally biased region" description="Acidic residues" evidence="1">
    <location>
        <begin position="48"/>
        <end position="99"/>
    </location>
</feature>
<feature type="compositionally biased region" description="Acidic residues" evidence="1">
    <location>
        <begin position="122"/>
        <end position="134"/>
    </location>
</feature>
<proteinExistence type="predicted"/>
<name>A0A4Q1BDZ2_TREME</name>
<dbReference type="InParanoid" id="A0A4Q1BDZ2"/>
<dbReference type="VEuPathDB" id="FungiDB:TREMEDRAFT_66340"/>
<comment type="caution">
    <text evidence="2">The sequence shown here is derived from an EMBL/GenBank/DDBJ whole genome shotgun (WGS) entry which is preliminary data.</text>
</comment>
<dbReference type="EMBL" id="SDIL01000107">
    <property type="protein sequence ID" value="RXK36144.1"/>
    <property type="molecule type" value="Genomic_DNA"/>
</dbReference>
<dbReference type="Proteomes" id="UP000289152">
    <property type="component" value="Unassembled WGS sequence"/>
</dbReference>
<feature type="compositionally biased region" description="Acidic residues" evidence="1">
    <location>
        <begin position="13"/>
        <end position="27"/>
    </location>
</feature>
<accession>A0A4Q1BDZ2</accession>